<reference evidence="6 7" key="1">
    <citation type="journal article" date="2019" name="Emerg. Microbes Infect.">
        <title>Comprehensive subspecies identification of 175 nontuberculous mycobacteria species based on 7547 genomic profiles.</title>
        <authorList>
            <person name="Matsumoto Y."/>
            <person name="Kinjo T."/>
            <person name="Motooka D."/>
            <person name="Nabeya D."/>
            <person name="Jung N."/>
            <person name="Uechi K."/>
            <person name="Horii T."/>
            <person name="Iida T."/>
            <person name="Fujita J."/>
            <person name="Nakamura S."/>
        </authorList>
    </citation>
    <scope>NUCLEOTIDE SEQUENCE [LARGE SCALE GENOMIC DNA]</scope>
    <source>
        <strain evidence="6 7">JCM 6370</strain>
    </source>
</reference>
<proteinExistence type="predicted"/>
<keyword evidence="7" id="KW-1185">Reference proteome</keyword>
<evidence type="ECO:0000256" key="2">
    <source>
        <dbReference type="ARBA" id="ARBA00022643"/>
    </source>
</evidence>
<keyword evidence="1" id="KW-0285">Flavoprotein</keyword>
<gene>
    <name evidence="6" type="ORF">MPUL_18480</name>
</gene>
<organism evidence="6 7">
    <name type="scientific">Mycolicibacterium pulveris</name>
    <name type="common">Mycobacterium pulveris</name>
    <dbReference type="NCBI Taxonomy" id="36813"/>
    <lineage>
        <taxon>Bacteria</taxon>
        <taxon>Bacillati</taxon>
        <taxon>Actinomycetota</taxon>
        <taxon>Actinomycetes</taxon>
        <taxon>Mycobacteriales</taxon>
        <taxon>Mycobacteriaceae</taxon>
        <taxon>Mycolicibacterium</taxon>
    </lineage>
</organism>
<dbReference type="RefSeq" id="WP_163899588.1">
    <property type="nucleotide sequence ID" value="NZ_AP022599.1"/>
</dbReference>
<accession>A0A7I7UHU2</accession>
<keyword evidence="3" id="KW-0560">Oxidoreductase</keyword>
<protein>
    <submittedName>
        <fullName evidence="6">LLM class F420-dependent oxidoreductase</fullName>
    </submittedName>
</protein>
<dbReference type="AlphaFoldDB" id="A0A7I7UHU2"/>
<dbReference type="InterPro" id="IPR036661">
    <property type="entry name" value="Luciferase-like_sf"/>
</dbReference>
<feature type="domain" description="Luciferase-like" evidence="5">
    <location>
        <begin position="4"/>
        <end position="264"/>
    </location>
</feature>
<dbReference type="InterPro" id="IPR050172">
    <property type="entry name" value="SsuD_RutA_monooxygenase"/>
</dbReference>
<evidence type="ECO:0000313" key="7">
    <source>
        <dbReference type="Proteomes" id="UP000467252"/>
    </source>
</evidence>
<dbReference type="Proteomes" id="UP000467252">
    <property type="component" value="Chromosome"/>
</dbReference>
<dbReference type="Gene3D" id="3.20.20.30">
    <property type="entry name" value="Luciferase-like domain"/>
    <property type="match status" value="1"/>
</dbReference>
<name>A0A7I7UHU2_MYCPV</name>
<dbReference type="InterPro" id="IPR019952">
    <property type="entry name" value="F420_OxRdatse_Rv1855c_pred"/>
</dbReference>
<dbReference type="PANTHER" id="PTHR42847:SF4">
    <property type="entry name" value="ALKANESULFONATE MONOOXYGENASE-RELATED"/>
    <property type="match status" value="1"/>
</dbReference>
<evidence type="ECO:0000256" key="4">
    <source>
        <dbReference type="ARBA" id="ARBA00023033"/>
    </source>
</evidence>
<dbReference type="InterPro" id="IPR011251">
    <property type="entry name" value="Luciferase-like_dom"/>
</dbReference>
<dbReference type="GO" id="GO:0046306">
    <property type="term" value="P:alkanesulfonate catabolic process"/>
    <property type="evidence" value="ECO:0007669"/>
    <property type="project" value="TreeGrafter"/>
</dbReference>
<dbReference type="PANTHER" id="PTHR42847">
    <property type="entry name" value="ALKANESULFONATE MONOOXYGENASE"/>
    <property type="match status" value="1"/>
</dbReference>
<evidence type="ECO:0000256" key="1">
    <source>
        <dbReference type="ARBA" id="ARBA00022630"/>
    </source>
</evidence>
<sequence length="314" mass="33695">MNSLSSFRVFVEPQQGASYADQLAVALAAEQLGYSAFFRSDHCLAMSGDGLPGPTDSWVTLAGIARETSSIRLGTLVTSATFRYPGPLAVSVAQVDEMSGGRVEFGIGAGWFEAEHTGYAIPFPPVRERFERLTEQLHILTGMWTTPLGNTFDYTGTHYTVTNSPALPKPAQSPHPPIIIGGTGAKRTPALAAEFAAEFNVPFVSLDVATTQINRVRTALADAGRSVDSLTFSAAFVVCAGRDEAEIARRAAAIGREVDELRSNSPLVGTPAEIADKLVGYTDAGIQRVYLQLLDMSDLDHLEFFAREVVPALR</sequence>
<dbReference type="NCBIfam" id="TIGR03560">
    <property type="entry name" value="F420_Rv1855c"/>
    <property type="match status" value="1"/>
</dbReference>
<keyword evidence="2" id="KW-0288">FMN</keyword>
<evidence type="ECO:0000313" key="6">
    <source>
        <dbReference type="EMBL" id="BBY80690.1"/>
    </source>
</evidence>
<dbReference type="SUPFAM" id="SSF51679">
    <property type="entry name" value="Bacterial luciferase-like"/>
    <property type="match status" value="1"/>
</dbReference>
<evidence type="ECO:0000256" key="3">
    <source>
        <dbReference type="ARBA" id="ARBA00023002"/>
    </source>
</evidence>
<evidence type="ECO:0000259" key="5">
    <source>
        <dbReference type="Pfam" id="PF00296"/>
    </source>
</evidence>
<dbReference type="GO" id="GO:0008726">
    <property type="term" value="F:alkanesulfonate monooxygenase activity"/>
    <property type="evidence" value="ECO:0007669"/>
    <property type="project" value="TreeGrafter"/>
</dbReference>
<keyword evidence="4" id="KW-0503">Monooxygenase</keyword>
<dbReference type="EMBL" id="AP022599">
    <property type="protein sequence ID" value="BBY80690.1"/>
    <property type="molecule type" value="Genomic_DNA"/>
</dbReference>
<dbReference type="Pfam" id="PF00296">
    <property type="entry name" value="Bac_luciferase"/>
    <property type="match status" value="1"/>
</dbReference>